<evidence type="ECO:0000259" key="2">
    <source>
        <dbReference type="Pfam" id="PF05378"/>
    </source>
</evidence>
<proteinExistence type="predicted"/>
<dbReference type="InterPro" id="IPR008040">
    <property type="entry name" value="Hydant_A_N"/>
</dbReference>
<dbReference type="EMBL" id="PJCH01000015">
    <property type="protein sequence ID" value="PQA86542.1"/>
    <property type="molecule type" value="Genomic_DNA"/>
</dbReference>
<sequence>MSSYYRIGIDTGGTFTDVVLADDQGRMLIGKALTTKEKISQGMLEAIGVAAEQLGASTADVLAKTQLLIYGSTRATNAILEEKTARTALIVTEGFPDVLVRREGGKENPWDFTQPFPEPYVPRRQTFELPERMTAEGEIFKPFDEAAALEIISRLRQENIEAVAVCLLWSMVNPAHEERFGALLEQHMPGVPYTLSSRLNPVIREYRRASAAAIDASLKPLMQEHLREMETDLQAAGFRGDLLPATSLGGVAAVGDVIERPILMVRSGPALGPVLGAAYAEAETGDQNVIVCDTGGTSFDVSLVRDGRPVRSRETWLGGRYSGHLTGLSAVDARSVGSGGGSIAWVDAGGLLQVGPESAGAMPGPACYGRGGDRATVTDAAVVLGYLDPDYFLGGRMALDVKAARQVVGGIADRLGCSLHEAAYGIMTIASEHMVEATKEITINEGVDPRDSLIIAGGGAGGLNLVLIARELGCKRLLFPRTAGVLCACGAQFSDIAREWSASRVMRSDRFDLAEAGEVLDHLRGEMAAFEQTFENWRVEGFRQEFIVEARYLGQVWEIEIPLQSDLKTQQDVEALIAQFHDAHEAIFAIRDANEVIEFMQWRARMTAQLKKPAMEAVLEGGAQEPAAAKRISTYFRETGEVEIPVYQGETLKPGMRIEGPALIAEPTTTIVLHAGSEARVTALGNHMVEIDV</sequence>
<dbReference type="PANTHER" id="PTHR11365">
    <property type="entry name" value="5-OXOPROLINASE RELATED"/>
    <property type="match status" value="1"/>
</dbReference>
<gene>
    <name evidence="4" type="ORF">CW354_19670</name>
</gene>
<feature type="domain" description="Hydantoinase/oxoprolinase N-terminal" evidence="2">
    <location>
        <begin position="6"/>
        <end position="187"/>
    </location>
</feature>
<dbReference type="GO" id="GO:0005829">
    <property type="term" value="C:cytosol"/>
    <property type="evidence" value="ECO:0007669"/>
    <property type="project" value="TreeGrafter"/>
</dbReference>
<dbReference type="InterPro" id="IPR045079">
    <property type="entry name" value="Oxoprolinase-like"/>
</dbReference>
<organism evidence="4 5">
    <name type="scientific">Hyphococcus luteus</name>
    <dbReference type="NCBI Taxonomy" id="2058213"/>
    <lineage>
        <taxon>Bacteria</taxon>
        <taxon>Pseudomonadati</taxon>
        <taxon>Pseudomonadota</taxon>
        <taxon>Alphaproteobacteria</taxon>
        <taxon>Parvularculales</taxon>
        <taxon>Parvularculaceae</taxon>
        <taxon>Hyphococcus</taxon>
    </lineage>
</organism>
<dbReference type="Pfam" id="PF19278">
    <property type="entry name" value="Hydant_A_C"/>
    <property type="match status" value="1"/>
</dbReference>
<name>A0A2S7K214_9PROT</name>
<reference evidence="4 5" key="1">
    <citation type="submission" date="2017-12" db="EMBL/GenBank/DDBJ databases">
        <authorList>
            <person name="Hurst M.R.H."/>
        </authorList>
    </citation>
    <scope>NUCLEOTIDE SEQUENCE [LARGE SCALE GENOMIC DNA]</scope>
    <source>
        <strain evidence="4 5">SY-3-19</strain>
    </source>
</reference>
<evidence type="ECO:0000313" key="4">
    <source>
        <dbReference type="EMBL" id="PQA86542.1"/>
    </source>
</evidence>
<keyword evidence="5" id="KW-1185">Reference proteome</keyword>
<dbReference type="GO" id="GO:0017168">
    <property type="term" value="F:5-oxoprolinase (ATP-hydrolyzing) activity"/>
    <property type="evidence" value="ECO:0007669"/>
    <property type="project" value="TreeGrafter"/>
</dbReference>
<dbReference type="InterPro" id="IPR043129">
    <property type="entry name" value="ATPase_NBD"/>
</dbReference>
<evidence type="ECO:0000313" key="5">
    <source>
        <dbReference type="Proteomes" id="UP000239504"/>
    </source>
</evidence>
<dbReference type="InterPro" id="IPR002821">
    <property type="entry name" value="Hydantoinase_A"/>
</dbReference>
<dbReference type="Proteomes" id="UP000239504">
    <property type="component" value="Unassembled WGS sequence"/>
</dbReference>
<dbReference type="InterPro" id="IPR049517">
    <property type="entry name" value="ACX-like_C"/>
</dbReference>
<dbReference type="SUPFAM" id="SSF53067">
    <property type="entry name" value="Actin-like ATPase domain"/>
    <property type="match status" value="1"/>
</dbReference>
<dbReference type="AlphaFoldDB" id="A0A2S7K214"/>
<feature type="domain" description="Acetophenone carboxylase-like C-terminal" evidence="3">
    <location>
        <begin position="532"/>
        <end position="681"/>
    </location>
</feature>
<dbReference type="Pfam" id="PF05378">
    <property type="entry name" value="Hydant_A_N"/>
    <property type="match status" value="1"/>
</dbReference>
<protein>
    <submittedName>
        <fullName evidence="4">5-oxoprolinase</fullName>
    </submittedName>
</protein>
<feature type="domain" description="Hydantoinase A/oxoprolinase" evidence="1">
    <location>
        <begin position="208"/>
        <end position="498"/>
    </location>
</feature>
<dbReference type="PANTHER" id="PTHR11365:SF23">
    <property type="entry name" value="HYPOTHETICAL 5-OXOPROLINASE (EUROFUNG)-RELATED"/>
    <property type="match status" value="1"/>
</dbReference>
<dbReference type="OrthoDB" id="9759608at2"/>
<dbReference type="Pfam" id="PF01968">
    <property type="entry name" value="Hydantoinase_A"/>
    <property type="match status" value="1"/>
</dbReference>
<evidence type="ECO:0000259" key="1">
    <source>
        <dbReference type="Pfam" id="PF01968"/>
    </source>
</evidence>
<dbReference type="GO" id="GO:0006749">
    <property type="term" value="P:glutathione metabolic process"/>
    <property type="evidence" value="ECO:0007669"/>
    <property type="project" value="TreeGrafter"/>
</dbReference>
<accession>A0A2S7K214</accession>
<comment type="caution">
    <text evidence="4">The sequence shown here is derived from an EMBL/GenBank/DDBJ whole genome shotgun (WGS) entry which is preliminary data.</text>
</comment>
<dbReference type="RefSeq" id="WP_104831755.1">
    <property type="nucleotide sequence ID" value="NZ_PJCH01000015.1"/>
</dbReference>
<evidence type="ECO:0000259" key="3">
    <source>
        <dbReference type="Pfam" id="PF19278"/>
    </source>
</evidence>